<sequence>MKQTSNTSVLMALFITFFVFVVVGASTTEIDMEMCAEAYHPYGHLLANLNKRGQPTVSWFPKGNFYITVGDNYIRLKGSLVTRIPGGNQDKILEMDFTFTDERATDQCFCGSQDFVNYVGTNSVSMPNYNMVQNRCTGKLQRDPYVNPNNLDFCPKCERDQCRRAREAGKAPAPIYRDWRFFNDVSGTLSGDGLPVFREKIHDIFKAVDPSLHSCTPTIKGLPLAQFYCSNMTDPDYGRGFGVNGKNQKCGMAVWLNCEEDIPTLDAGATNGIFSGHVMDINLNFMKCPPTASPTMSPTNWPTHSPTTGKPTMSPTTPEPTVSPTGHPSTEPTVSPSNTPTLSPTAGPSTEKCQLIKQEYEMYQCTFAH</sequence>
<feature type="compositionally biased region" description="Polar residues" evidence="1">
    <location>
        <begin position="293"/>
        <end position="310"/>
    </location>
</feature>
<evidence type="ECO:0000313" key="3">
    <source>
        <dbReference type="EMBL" id="CAE0439456.1"/>
    </source>
</evidence>
<feature type="compositionally biased region" description="Polar residues" evidence="1">
    <location>
        <begin position="326"/>
        <end position="350"/>
    </location>
</feature>
<feature type="signal peptide" evidence="2">
    <location>
        <begin position="1"/>
        <end position="25"/>
    </location>
</feature>
<feature type="chain" id="PRO_5036191408" evidence="2">
    <location>
        <begin position="26"/>
        <end position="369"/>
    </location>
</feature>
<feature type="compositionally biased region" description="Low complexity" evidence="1">
    <location>
        <begin position="311"/>
        <end position="325"/>
    </location>
</feature>
<keyword evidence="2" id="KW-0732">Signal</keyword>
<evidence type="ECO:0000256" key="1">
    <source>
        <dbReference type="SAM" id="MobiDB-lite"/>
    </source>
</evidence>
<name>A0A6S8CQX2_9STRA</name>
<accession>A0A6S8CQX2</accession>
<dbReference type="PANTHER" id="PTHR33683:SF46">
    <property type="entry name" value="SUSHI DOMAIN-CONTAINING PROTEIN"/>
    <property type="match status" value="1"/>
</dbReference>
<evidence type="ECO:0000313" key="4">
    <source>
        <dbReference type="EMBL" id="CAE0439457.1"/>
    </source>
</evidence>
<dbReference type="AlphaFoldDB" id="A0A6S8CQX2"/>
<feature type="region of interest" description="Disordered" evidence="1">
    <location>
        <begin position="293"/>
        <end position="350"/>
    </location>
</feature>
<organism evidence="3">
    <name type="scientific">Aplanochytrium stocchinoi</name>
    <dbReference type="NCBI Taxonomy" id="215587"/>
    <lineage>
        <taxon>Eukaryota</taxon>
        <taxon>Sar</taxon>
        <taxon>Stramenopiles</taxon>
        <taxon>Bigyra</taxon>
        <taxon>Labyrinthulomycetes</taxon>
        <taxon>Thraustochytrida</taxon>
        <taxon>Thraustochytriidae</taxon>
        <taxon>Aplanochytrium</taxon>
    </lineage>
</organism>
<reference evidence="3" key="1">
    <citation type="submission" date="2021-01" db="EMBL/GenBank/DDBJ databases">
        <authorList>
            <person name="Corre E."/>
            <person name="Pelletier E."/>
            <person name="Niang G."/>
            <person name="Scheremetjew M."/>
            <person name="Finn R."/>
            <person name="Kale V."/>
            <person name="Holt S."/>
            <person name="Cochrane G."/>
            <person name="Meng A."/>
            <person name="Brown T."/>
            <person name="Cohen L."/>
        </authorList>
    </citation>
    <scope>NUCLEOTIDE SEQUENCE</scope>
    <source>
        <strain evidence="3">GSBS06</strain>
    </source>
</reference>
<protein>
    <submittedName>
        <fullName evidence="3">Uncharacterized protein</fullName>
    </submittedName>
</protein>
<dbReference type="EMBL" id="HBIN01012811">
    <property type="protein sequence ID" value="CAE0439456.1"/>
    <property type="molecule type" value="Transcribed_RNA"/>
</dbReference>
<dbReference type="EMBL" id="HBIN01012812">
    <property type="protein sequence ID" value="CAE0439457.1"/>
    <property type="molecule type" value="Transcribed_RNA"/>
</dbReference>
<evidence type="ECO:0000256" key="2">
    <source>
        <dbReference type="SAM" id="SignalP"/>
    </source>
</evidence>
<gene>
    <name evidence="3" type="ORF">ASTO00021_LOCUS9659</name>
    <name evidence="4" type="ORF">ASTO00021_LOCUS9660</name>
</gene>
<proteinExistence type="predicted"/>
<dbReference type="PANTHER" id="PTHR33683">
    <property type="entry name" value="1, PUTATIVE-RELATED"/>
    <property type="match status" value="1"/>
</dbReference>